<name>A0A6J4S186_9ACTN</name>
<protein>
    <recommendedName>
        <fullName evidence="4">NHL repeat-containing protein</fullName>
    </recommendedName>
</protein>
<dbReference type="InterPro" id="IPR001258">
    <property type="entry name" value="NHL_repeat"/>
</dbReference>
<evidence type="ECO:0008006" key="4">
    <source>
        <dbReference type="Google" id="ProtNLM"/>
    </source>
</evidence>
<accession>A0A6J4S186</accession>
<feature type="chain" id="PRO_5039363612" description="NHL repeat-containing protein" evidence="2">
    <location>
        <begin position="22"/>
        <end position="274"/>
    </location>
</feature>
<sequence length="274" mass="26155">MRLSRACAAASCAAIATGGMAATSLAASGGIDTVAGTGIPGTVASGVATTSQLDTPSDVVALPDGGFLVADTANGRIRAVTPSGAVSTFSGGSTPSAATALAAPLGLAREPGGGVLVSDGNRVMRIAGGSLTRVAGDAAAGSGGDGDAALSARLNVPAGIAVLPSGGFVVADMGNHRIRKVEHGRITTVAGRGAAGFAGDGGPATDAELRLPADVAVLADGDLLVADMGNDRIRRVDDATGTISTVAGGGADEREGIPATRAALAQPRAVAPAA</sequence>
<dbReference type="AlphaFoldDB" id="A0A6J4S186"/>
<dbReference type="SUPFAM" id="SSF101898">
    <property type="entry name" value="NHL repeat"/>
    <property type="match status" value="1"/>
</dbReference>
<dbReference type="Pfam" id="PF01436">
    <property type="entry name" value="NHL"/>
    <property type="match status" value="2"/>
</dbReference>
<reference evidence="3" key="1">
    <citation type="submission" date="2020-02" db="EMBL/GenBank/DDBJ databases">
        <authorList>
            <person name="Meier V. D."/>
        </authorList>
    </citation>
    <scope>NUCLEOTIDE SEQUENCE</scope>
    <source>
        <strain evidence="3">AVDCRST_MAG13</strain>
    </source>
</reference>
<evidence type="ECO:0000313" key="3">
    <source>
        <dbReference type="EMBL" id="CAA9487143.1"/>
    </source>
</evidence>
<feature type="non-terminal residue" evidence="3">
    <location>
        <position position="274"/>
    </location>
</feature>
<proteinExistence type="predicted"/>
<dbReference type="PANTHER" id="PTHR46388:SF2">
    <property type="entry name" value="NHL REPEAT-CONTAINING PROTEIN 2"/>
    <property type="match status" value="1"/>
</dbReference>
<dbReference type="InterPro" id="IPR011042">
    <property type="entry name" value="6-blade_b-propeller_TolB-like"/>
</dbReference>
<keyword evidence="1" id="KW-0677">Repeat</keyword>
<dbReference type="PANTHER" id="PTHR46388">
    <property type="entry name" value="NHL REPEAT-CONTAINING PROTEIN 2"/>
    <property type="match status" value="1"/>
</dbReference>
<organism evidence="3">
    <name type="scientific">uncultured Solirubrobacteraceae bacterium</name>
    <dbReference type="NCBI Taxonomy" id="1162706"/>
    <lineage>
        <taxon>Bacteria</taxon>
        <taxon>Bacillati</taxon>
        <taxon>Actinomycetota</taxon>
        <taxon>Thermoleophilia</taxon>
        <taxon>Solirubrobacterales</taxon>
        <taxon>Solirubrobacteraceae</taxon>
        <taxon>environmental samples</taxon>
    </lineage>
</organism>
<keyword evidence="2" id="KW-0732">Signal</keyword>
<dbReference type="Gene3D" id="2.120.10.30">
    <property type="entry name" value="TolB, C-terminal domain"/>
    <property type="match status" value="3"/>
</dbReference>
<evidence type="ECO:0000256" key="1">
    <source>
        <dbReference type="ARBA" id="ARBA00022737"/>
    </source>
</evidence>
<feature type="signal peptide" evidence="2">
    <location>
        <begin position="1"/>
        <end position="21"/>
    </location>
</feature>
<evidence type="ECO:0000256" key="2">
    <source>
        <dbReference type="SAM" id="SignalP"/>
    </source>
</evidence>
<dbReference type="EMBL" id="CADCVO010000235">
    <property type="protein sequence ID" value="CAA9487143.1"/>
    <property type="molecule type" value="Genomic_DNA"/>
</dbReference>
<gene>
    <name evidence="3" type="ORF">AVDCRST_MAG13-1525</name>
</gene>